<dbReference type="RefSeq" id="WP_253236195.1">
    <property type="nucleotide sequence ID" value="NZ_JAMYJR010000003.1"/>
</dbReference>
<organism evidence="2 3">
    <name type="scientific">Paractinoplanes aksuensis</name>
    <dbReference type="NCBI Taxonomy" id="2939490"/>
    <lineage>
        <taxon>Bacteria</taxon>
        <taxon>Bacillati</taxon>
        <taxon>Actinomycetota</taxon>
        <taxon>Actinomycetes</taxon>
        <taxon>Micromonosporales</taxon>
        <taxon>Micromonosporaceae</taxon>
        <taxon>Paractinoplanes</taxon>
    </lineage>
</organism>
<proteinExistence type="predicted"/>
<reference evidence="2 3" key="1">
    <citation type="submission" date="2022-06" db="EMBL/GenBank/DDBJ databases">
        <title>New Species of the Genus Actinoplanes, ActinopZanes ferrugineus.</title>
        <authorList>
            <person name="Ding P."/>
        </authorList>
    </citation>
    <scope>NUCLEOTIDE SEQUENCE [LARGE SCALE GENOMIC DNA]</scope>
    <source>
        <strain evidence="2 3">TRM88003</strain>
    </source>
</reference>
<sequence>MRRPVRYIAGLMLATAAGLAFAAPASAAVAGGPFGDDFFVDQSSQDSYSQFAILNLLSPNGHDNTGLNLPIIGN</sequence>
<evidence type="ECO:0000256" key="1">
    <source>
        <dbReference type="SAM" id="SignalP"/>
    </source>
</evidence>
<dbReference type="Proteomes" id="UP001523369">
    <property type="component" value="Unassembled WGS sequence"/>
</dbReference>
<keyword evidence="1" id="KW-0732">Signal</keyword>
<dbReference type="EMBL" id="JAMYJR010000003">
    <property type="protein sequence ID" value="MCO8270063.1"/>
    <property type="molecule type" value="Genomic_DNA"/>
</dbReference>
<accession>A0ABT1DGU3</accession>
<comment type="caution">
    <text evidence="2">The sequence shown here is derived from an EMBL/GenBank/DDBJ whole genome shotgun (WGS) entry which is preliminary data.</text>
</comment>
<gene>
    <name evidence="2" type="ORF">M1L60_05590</name>
</gene>
<keyword evidence="3" id="KW-1185">Reference proteome</keyword>
<evidence type="ECO:0000313" key="3">
    <source>
        <dbReference type="Proteomes" id="UP001523369"/>
    </source>
</evidence>
<name>A0ABT1DGU3_9ACTN</name>
<protein>
    <submittedName>
        <fullName evidence="2">Uncharacterized protein</fullName>
    </submittedName>
</protein>
<evidence type="ECO:0000313" key="2">
    <source>
        <dbReference type="EMBL" id="MCO8270063.1"/>
    </source>
</evidence>
<feature type="signal peptide" evidence="1">
    <location>
        <begin position="1"/>
        <end position="22"/>
    </location>
</feature>
<feature type="chain" id="PRO_5046429012" evidence="1">
    <location>
        <begin position="23"/>
        <end position="74"/>
    </location>
</feature>